<protein>
    <submittedName>
        <fullName evidence="2">Septum formation initiator family protein</fullName>
    </submittedName>
</protein>
<accession>A0A6B0YWZ5</accession>
<dbReference type="Pfam" id="PF04977">
    <property type="entry name" value="DivIC"/>
    <property type="match status" value="1"/>
</dbReference>
<comment type="caution">
    <text evidence="2">The sequence shown here is derived from an EMBL/GenBank/DDBJ whole genome shotgun (WGS) entry which is preliminary data.</text>
</comment>
<dbReference type="InterPro" id="IPR007060">
    <property type="entry name" value="FtsL/DivIC"/>
</dbReference>
<evidence type="ECO:0000313" key="2">
    <source>
        <dbReference type="EMBL" id="MXY94685.1"/>
    </source>
</evidence>
<organism evidence="2">
    <name type="scientific">Caldilineaceae bacterium SB0664_bin_27</name>
    <dbReference type="NCBI Taxonomy" id="2605260"/>
    <lineage>
        <taxon>Bacteria</taxon>
        <taxon>Bacillati</taxon>
        <taxon>Chloroflexota</taxon>
        <taxon>Caldilineae</taxon>
        <taxon>Caldilineales</taxon>
        <taxon>Caldilineaceae</taxon>
    </lineage>
</organism>
<proteinExistence type="predicted"/>
<keyword evidence="1" id="KW-0472">Membrane</keyword>
<gene>
    <name evidence="2" type="ORF">F4Y42_14690</name>
</gene>
<dbReference type="AlphaFoldDB" id="A0A6B0YWZ5"/>
<keyword evidence="1" id="KW-1133">Transmembrane helix</keyword>
<keyword evidence="1" id="KW-0812">Transmembrane</keyword>
<reference evidence="2" key="1">
    <citation type="submission" date="2019-09" db="EMBL/GenBank/DDBJ databases">
        <title>Characterisation of the sponge microbiome using genome-centric metagenomics.</title>
        <authorList>
            <person name="Engelberts J.P."/>
            <person name="Robbins S.J."/>
            <person name="De Goeij J.M."/>
            <person name="Aranda M."/>
            <person name="Bell S.C."/>
            <person name="Webster N.S."/>
        </authorList>
    </citation>
    <scope>NUCLEOTIDE SEQUENCE</scope>
    <source>
        <strain evidence="2">SB0664_bin_27</strain>
    </source>
</reference>
<feature type="transmembrane region" description="Helical" evidence="1">
    <location>
        <begin position="20"/>
        <end position="39"/>
    </location>
</feature>
<name>A0A6B0YWZ5_9CHLR</name>
<sequence>MGLVRVPLNPSPQDVRRQRHPAYPALLLLTVVVGLYFVFQHVEQLRELSAVQAQVAEMRQNIALGQQSSLDLEAQLRYATSDEYVVQMARGELGYIQEGDEVYILLDPPAARAGSPPAAPTPAAEEDSFRPLDWSWWQSLIQRLQE</sequence>
<evidence type="ECO:0000256" key="1">
    <source>
        <dbReference type="SAM" id="Phobius"/>
    </source>
</evidence>
<dbReference type="EMBL" id="VXRG01000121">
    <property type="protein sequence ID" value="MXY94685.1"/>
    <property type="molecule type" value="Genomic_DNA"/>
</dbReference>